<protein>
    <submittedName>
        <fullName evidence="1">Uncharacterized protein</fullName>
    </submittedName>
</protein>
<name>A0A8S5MJ41_9CAUD</name>
<proteinExistence type="predicted"/>
<dbReference type="EMBL" id="BK014917">
    <property type="protein sequence ID" value="DAD82409.1"/>
    <property type="molecule type" value="Genomic_DNA"/>
</dbReference>
<evidence type="ECO:0000313" key="1">
    <source>
        <dbReference type="EMBL" id="DAD82409.1"/>
    </source>
</evidence>
<organism evidence="1">
    <name type="scientific">Siphoviridae sp. ctF7F8</name>
    <dbReference type="NCBI Taxonomy" id="2826211"/>
    <lineage>
        <taxon>Viruses</taxon>
        <taxon>Duplodnaviria</taxon>
        <taxon>Heunggongvirae</taxon>
        <taxon>Uroviricota</taxon>
        <taxon>Caudoviricetes</taxon>
    </lineage>
</organism>
<sequence length="116" mass="12872">MNDSLLKKLNTILSGLNIPAEIGVFTDTPPDVYCVLTPLTDTLSEFADNRPESEVQEVRISLYCKGNYISVKNRLTNAILKNDITITARQYIGLETDSGCHHYNFDAADCVRLGGF</sequence>
<accession>A0A8S5MJ41</accession>
<reference evidence="1" key="1">
    <citation type="journal article" date="2021" name="Proc. Natl. Acad. Sci. U.S.A.">
        <title>A Catalog of Tens of Thousands of Viruses from Human Metagenomes Reveals Hidden Associations with Chronic Diseases.</title>
        <authorList>
            <person name="Tisza M.J."/>
            <person name="Buck C.B."/>
        </authorList>
    </citation>
    <scope>NUCLEOTIDE SEQUENCE</scope>
    <source>
        <strain evidence="1">CtF7F8</strain>
    </source>
</reference>